<organism evidence="3 4">
    <name type="scientific">Mucilaginibacter terrigena</name>
    <dbReference type="NCBI Taxonomy" id="2492395"/>
    <lineage>
        <taxon>Bacteria</taxon>
        <taxon>Pseudomonadati</taxon>
        <taxon>Bacteroidota</taxon>
        <taxon>Sphingobacteriia</taxon>
        <taxon>Sphingobacteriales</taxon>
        <taxon>Sphingobacteriaceae</taxon>
        <taxon>Mucilaginibacter</taxon>
    </lineage>
</organism>
<dbReference type="InterPro" id="IPR043726">
    <property type="entry name" value="LiaI-LiaF-like_TM1"/>
</dbReference>
<feature type="transmembrane region" description="Helical" evidence="1">
    <location>
        <begin position="34"/>
        <end position="51"/>
    </location>
</feature>
<keyword evidence="4" id="KW-1185">Reference proteome</keyword>
<feature type="domain" description="LiaI-LiaF-like transmembrane region" evidence="2">
    <location>
        <begin position="6"/>
        <end position="50"/>
    </location>
</feature>
<keyword evidence="1" id="KW-1133">Transmembrane helix</keyword>
<reference evidence="3 4" key="1">
    <citation type="submission" date="2019-02" db="EMBL/GenBank/DDBJ databases">
        <title>Bacterial novel species Mucilaginibacter sp. 17JY9-4 isolated from soil.</title>
        <authorList>
            <person name="Jung H.-Y."/>
        </authorList>
    </citation>
    <scope>NUCLEOTIDE SEQUENCE [LARGE SCALE GENOMIC DNA]</scope>
    <source>
        <strain evidence="3 4">17JY9-4</strain>
    </source>
</reference>
<comment type="caution">
    <text evidence="3">The sequence shown here is derived from an EMBL/GenBank/DDBJ whole genome shotgun (WGS) entry which is preliminary data.</text>
</comment>
<gene>
    <name evidence="3" type="ORF">EWM62_17000</name>
</gene>
<evidence type="ECO:0000313" key="3">
    <source>
        <dbReference type="EMBL" id="RYU86849.1"/>
    </source>
</evidence>
<evidence type="ECO:0000256" key="1">
    <source>
        <dbReference type="SAM" id="Phobius"/>
    </source>
</evidence>
<keyword evidence="1" id="KW-0812">Transmembrane</keyword>
<name>A0A4Q5LHM6_9SPHI</name>
<feature type="transmembrane region" description="Helical" evidence="1">
    <location>
        <begin position="57"/>
        <end position="77"/>
    </location>
</feature>
<dbReference type="EMBL" id="SEWG01000008">
    <property type="protein sequence ID" value="RYU86849.1"/>
    <property type="molecule type" value="Genomic_DNA"/>
</dbReference>
<protein>
    <recommendedName>
        <fullName evidence="2">LiaI-LiaF-like transmembrane region domain-containing protein</fullName>
    </recommendedName>
</protein>
<dbReference type="RefSeq" id="WP_129877879.1">
    <property type="nucleotide sequence ID" value="NZ_SEWG01000008.1"/>
</dbReference>
<dbReference type="Pfam" id="PF18917">
    <property type="entry name" value="LiaI-LiaF-like_TM1"/>
    <property type="match status" value="1"/>
</dbReference>
<evidence type="ECO:0000259" key="2">
    <source>
        <dbReference type="Pfam" id="PF18917"/>
    </source>
</evidence>
<dbReference type="OrthoDB" id="941984at2"/>
<feature type="transmembrane region" description="Helical" evidence="1">
    <location>
        <begin position="6"/>
        <end position="27"/>
    </location>
</feature>
<accession>A0A4Q5LHM6</accession>
<keyword evidence="1" id="KW-0472">Membrane</keyword>
<proteinExistence type="predicted"/>
<evidence type="ECO:0000313" key="4">
    <source>
        <dbReference type="Proteomes" id="UP000293331"/>
    </source>
</evidence>
<dbReference type="AlphaFoldDB" id="A0A4Q5LHM6"/>
<dbReference type="Proteomes" id="UP000293331">
    <property type="component" value="Unassembled WGS sequence"/>
</dbReference>
<sequence length="322" mass="35743">MKSEKIIPGVVLVLLGTVFLLDNYNVIDFHWANFWRFWPIFLIMGGINLVFANNKSAWATILKISVVVGGFALLIFVHTPSRYFFPHYNFHYNDNDYDDDDDNDSDSTGIVKVEGSSIYTQPFTPGVTAAKLNISGGGTLYTLKDTTDQLFSAVTKERYNRYIYTHTMDGTVPVLELRMKDKKGHIDWNSDNGNSADIKLNTRPEWDINVKAGATELDFDMSKFKIRNFVINGGAASFHVKLGQPLATTNVEVSTGVSEVEIKVPANAACQITTNSGLSSSDFDGFDKKGDNVYETQGFAAATNKILIHLKGGVSDFKVVKY</sequence>